<dbReference type="InterPro" id="IPR022631">
    <property type="entry name" value="ADOMET_SYNTHASE_CS"/>
</dbReference>
<dbReference type="GO" id="GO:0006730">
    <property type="term" value="P:one-carbon metabolic process"/>
    <property type="evidence" value="ECO:0007669"/>
    <property type="project" value="UniProtKB-KW"/>
</dbReference>
<gene>
    <name evidence="16" type="ORF">N7537_011684</name>
</gene>
<sequence>MGSVSNSGTFLFTSESVGEGHPDKIADQVSDAILDACLSEDPLSKVACETATKTGMIMVFGEITTKAHLDYQKIIRGAIKDIGYDASEKGFDYKTCNVLVAIEQQSPDIAQGLHYEEALEKLGAGDQGIMFGYATDETPELLPLTVILSHKLNAAMKAARNDGSIPWLLPDTKTQVTIEYAHDNGGVKPLRVDTVVVSAQHSDDVSTEELRSVIKEKIVRKVIPAELLDDRTVYHIQPSGRFVIGGPQGDAGLTGRKIIVDTYGGWGAHGGGAFSGKDYSKVDRSAAYVARWIAKSLVNAKLARRALVQLSYAIGVAEPLSIFVESYGTSSKTSDELVQIIRNNFDLRPGVIVKDLDLAKPIYYQTAKNGHFTNQEFSWESPRALKF</sequence>
<comment type="cofactor">
    <cofactor evidence="11">
        <name>Mg(2+)</name>
        <dbReference type="ChEBI" id="CHEBI:18420"/>
    </cofactor>
    <text evidence="11">Binds 2 magnesium ions per subunit. The magnesium ions interact primarily with the substrate.</text>
</comment>
<evidence type="ECO:0000256" key="11">
    <source>
        <dbReference type="RuleBase" id="RU000541"/>
    </source>
</evidence>
<dbReference type="InterPro" id="IPR002133">
    <property type="entry name" value="S-AdoMet_synthetase"/>
</dbReference>
<dbReference type="FunFam" id="3.30.300.10:FF:000004">
    <property type="entry name" value="S-adenosylmethionine synthase"/>
    <property type="match status" value="1"/>
</dbReference>
<evidence type="ECO:0000256" key="5">
    <source>
        <dbReference type="ARBA" id="ARBA00022723"/>
    </source>
</evidence>
<evidence type="ECO:0000259" key="15">
    <source>
        <dbReference type="Pfam" id="PF02773"/>
    </source>
</evidence>
<evidence type="ECO:0000256" key="4">
    <source>
        <dbReference type="ARBA" id="ARBA00022679"/>
    </source>
</evidence>
<keyword evidence="5 11" id="KW-0479">Metal-binding</keyword>
<accession>A0AAD6GRZ7</accession>
<evidence type="ECO:0000256" key="8">
    <source>
        <dbReference type="ARBA" id="ARBA00022842"/>
    </source>
</evidence>
<dbReference type="HAMAP" id="MF_00086">
    <property type="entry name" value="S_AdoMet_synth1"/>
    <property type="match status" value="1"/>
</dbReference>
<reference evidence="16" key="2">
    <citation type="submission" date="2023-01" db="EMBL/GenBank/DDBJ databases">
        <authorList>
            <person name="Petersen C."/>
        </authorList>
    </citation>
    <scope>NUCLEOTIDE SEQUENCE</scope>
    <source>
        <strain evidence="16">IBT 12815</strain>
    </source>
</reference>
<evidence type="ECO:0000256" key="12">
    <source>
        <dbReference type="RuleBase" id="RU004462"/>
    </source>
</evidence>
<keyword evidence="9 11" id="KW-0630">Potassium</keyword>
<dbReference type="GeneID" id="81592980"/>
<evidence type="ECO:0000256" key="1">
    <source>
        <dbReference type="ARBA" id="ARBA00005224"/>
    </source>
</evidence>
<dbReference type="PIRSF" id="PIRSF000497">
    <property type="entry name" value="MAT"/>
    <property type="match status" value="1"/>
</dbReference>
<dbReference type="AlphaFoldDB" id="A0AAD6GRZ7"/>
<keyword evidence="17" id="KW-1185">Reference proteome</keyword>
<dbReference type="InterPro" id="IPR022628">
    <property type="entry name" value="S-AdoMet_synt_N"/>
</dbReference>
<dbReference type="EMBL" id="JAQJAE010000006">
    <property type="protein sequence ID" value="KAJ5589006.1"/>
    <property type="molecule type" value="Genomic_DNA"/>
</dbReference>
<comment type="pathway">
    <text evidence="1 11">Amino-acid biosynthesis; S-adenosyl-L-methionine biosynthesis; S-adenosyl-L-methionine from L-methionine: step 1/1.</text>
</comment>
<dbReference type="GO" id="GO:0006556">
    <property type="term" value="P:S-adenosylmethionine biosynthetic process"/>
    <property type="evidence" value="ECO:0007669"/>
    <property type="project" value="InterPro"/>
</dbReference>
<dbReference type="Pfam" id="PF00438">
    <property type="entry name" value="S-AdoMet_synt_N"/>
    <property type="match status" value="1"/>
</dbReference>
<dbReference type="FunFam" id="3.30.300.10:FF:000001">
    <property type="entry name" value="S-adenosylmethionine synthase"/>
    <property type="match status" value="1"/>
</dbReference>
<comment type="caution">
    <text evidence="16">The sequence shown here is derived from an EMBL/GenBank/DDBJ whole genome shotgun (WGS) entry which is preliminary data.</text>
</comment>
<dbReference type="GO" id="GO:0004478">
    <property type="term" value="F:methionine adenosyltransferase activity"/>
    <property type="evidence" value="ECO:0007669"/>
    <property type="project" value="UniProtKB-EC"/>
</dbReference>
<feature type="domain" description="S-adenosylmethionine synthetase central" evidence="14">
    <location>
        <begin position="122"/>
        <end position="242"/>
    </location>
</feature>
<dbReference type="SUPFAM" id="SSF55973">
    <property type="entry name" value="S-adenosylmethionine synthetase"/>
    <property type="match status" value="3"/>
</dbReference>
<keyword evidence="3 11" id="KW-0554">One-carbon metabolism</keyword>
<evidence type="ECO:0000259" key="13">
    <source>
        <dbReference type="Pfam" id="PF00438"/>
    </source>
</evidence>
<dbReference type="PROSITE" id="PS00376">
    <property type="entry name" value="ADOMET_SYNTHASE_1"/>
    <property type="match status" value="1"/>
</dbReference>
<dbReference type="GO" id="GO:0006555">
    <property type="term" value="P:methionine metabolic process"/>
    <property type="evidence" value="ECO:0007669"/>
    <property type="project" value="UniProtKB-ARBA"/>
</dbReference>
<evidence type="ECO:0000259" key="14">
    <source>
        <dbReference type="Pfam" id="PF02772"/>
    </source>
</evidence>
<dbReference type="PANTHER" id="PTHR11964">
    <property type="entry name" value="S-ADENOSYLMETHIONINE SYNTHETASE"/>
    <property type="match status" value="1"/>
</dbReference>
<evidence type="ECO:0000256" key="2">
    <source>
        <dbReference type="ARBA" id="ARBA00009685"/>
    </source>
</evidence>
<proteinExistence type="inferred from homology"/>
<evidence type="ECO:0000256" key="6">
    <source>
        <dbReference type="ARBA" id="ARBA00022741"/>
    </source>
</evidence>
<keyword evidence="4 11" id="KW-0808">Transferase</keyword>
<comment type="function">
    <text evidence="11">Catalyzes the formation of S-adenosylmethionine from methionine and ATP.</text>
</comment>
<feature type="domain" description="S-adenosylmethionine synthetase N-terminal" evidence="13">
    <location>
        <begin position="10"/>
        <end position="107"/>
    </location>
</feature>
<comment type="catalytic activity">
    <reaction evidence="10 11">
        <text>L-methionine + ATP + H2O = S-adenosyl-L-methionine + phosphate + diphosphate</text>
        <dbReference type="Rhea" id="RHEA:21080"/>
        <dbReference type="ChEBI" id="CHEBI:15377"/>
        <dbReference type="ChEBI" id="CHEBI:30616"/>
        <dbReference type="ChEBI" id="CHEBI:33019"/>
        <dbReference type="ChEBI" id="CHEBI:43474"/>
        <dbReference type="ChEBI" id="CHEBI:57844"/>
        <dbReference type="ChEBI" id="CHEBI:59789"/>
        <dbReference type="EC" id="2.5.1.6"/>
    </reaction>
</comment>
<dbReference type="GO" id="GO:0046872">
    <property type="term" value="F:metal ion binding"/>
    <property type="evidence" value="ECO:0007669"/>
    <property type="project" value="UniProtKB-KW"/>
</dbReference>
<dbReference type="Gene3D" id="3.30.300.10">
    <property type="match status" value="3"/>
</dbReference>
<organism evidence="16 17">
    <name type="scientific">Penicillium hordei</name>
    <dbReference type="NCBI Taxonomy" id="40994"/>
    <lineage>
        <taxon>Eukaryota</taxon>
        <taxon>Fungi</taxon>
        <taxon>Dikarya</taxon>
        <taxon>Ascomycota</taxon>
        <taxon>Pezizomycotina</taxon>
        <taxon>Eurotiomycetes</taxon>
        <taxon>Eurotiomycetidae</taxon>
        <taxon>Eurotiales</taxon>
        <taxon>Aspergillaceae</taxon>
        <taxon>Penicillium</taxon>
    </lineage>
</organism>
<dbReference type="InterPro" id="IPR022636">
    <property type="entry name" value="S-AdoMet_synthetase_sfam"/>
</dbReference>
<dbReference type="PROSITE" id="PS00377">
    <property type="entry name" value="ADOMET_SYNTHASE_2"/>
    <property type="match status" value="1"/>
</dbReference>
<dbReference type="CDD" id="cd18079">
    <property type="entry name" value="S-AdoMet_synt"/>
    <property type="match status" value="1"/>
</dbReference>
<evidence type="ECO:0000256" key="9">
    <source>
        <dbReference type="ARBA" id="ARBA00022958"/>
    </source>
</evidence>
<keyword evidence="7 11" id="KW-0067">ATP-binding</keyword>
<dbReference type="GO" id="GO:0005524">
    <property type="term" value="F:ATP binding"/>
    <property type="evidence" value="ECO:0007669"/>
    <property type="project" value="UniProtKB-KW"/>
</dbReference>
<dbReference type="NCBIfam" id="TIGR01034">
    <property type="entry name" value="metK"/>
    <property type="match status" value="1"/>
</dbReference>
<evidence type="ECO:0000313" key="16">
    <source>
        <dbReference type="EMBL" id="KAJ5589006.1"/>
    </source>
</evidence>
<evidence type="ECO:0000256" key="3">
    <source>
        <dbReference type="ARBA" id="ARBA00022563"/>
    </source>
</evidence>
<evidence type="ECO:0000256" key="10">
    <source>
        <dbReference type="ARBA" id="ARBA00048344"/>
    </source>
</evidence>
<keyword evidence="8 11" id="KW-0460">Magnesium</keyword>
<dbReference type="Pfam" id="PF02772">
    <property type="entry name" value="S-AdoMet_synt_M"/>
    <property type="match status" value="1"/>
</dbReference>
<dbReference type="InterPro" id="IPR022629">
    <property type="entry name" value="S-AdoMet_synt_central"/>
</dbReference>
<evidence type="ECO:0000313" key="17">
    <source>
        <dbReference type="Proteomes" id="UP001213799"/>
    </source>
</evidence>
<keyword evidence="6 11" id="KW-0547">Nucleotide-binding</keyword>
<name>A0AAD6GRZ7_9EURO</name>
<feature type="domain" description="S-adenosylmethionine synthetase C-terminal" evidence="15">
    <location>
        <begin position="244"/>
        <end position="380"/>
    </location>
</feature>
<dbReference type="EC" id="2.5.1.6" evidence="11"/>
<evidence type="ECO:0000256" key="7">
    <source>
        <dbReference type="ARBA" id="ARBA00022840"/>
    </source>
</evidence>
<comment type="similarity">
    <text evidence="2 12">Belongs to the AdoMet synthase family.</text>
</comment>
<dbReference type="RefSeq" id="XP_056748025.1">
    <property type="nucleotide sequence ID" value="XM_056902738.1"/>
</dbReference>
<protein>
    <recommendedName>
        <fullName evidence="11">S-adenosylmethionine synthase</fullName>
        <ecNumber evidence="11">2.5.1.6</ecNumber>
    </recommendedName>
</protein>
<dbReference type="InterPro" id="IPR022630">
    <property type="entry name" value="S-AdoMet_synt_C"/>
</dbReference>
<comment type="cofactor">
    <cofactor evidence="11">
        <name>K(+)</name>
        <dbReference type="ChEBI" id="CHEBI:29103"/>
    </cofactor>
    <text evidence="11">Binds 1 potassium ion per subunit. The potassium ion interacts primarily with the substrate.</text>
</comment>
<dbReference type="Pfam" id="PF02773">
    <property type="entry name" value="S-AdoMet_synt_C"/>
    <property type="match status" value="1"/>
</dbReference>
<dbReference type="FunFam" id="3.30.300.10:FF:000003">
    <property type="entry name" value="S-adenosylmethionine synthase"/>
    <property type="match status" value="1"/>
</dbReference>
<dbReference type="Proteomes" id="UP001213799">
    <property type="component" value="Unassembled WGS sequence"/>
</dbReference>
<reference evidence="16" key="1">
    <citation type="journal article" date="2023" name="IMA Fungus">
        <title>Comparative genomic study of the Penicillium genus elucidates a diverse pangenome and 15 lateral gene transfer events.</title>
        <authorList>
            <person name="Petersen C."/>
            <person name="Sorensen T."/>
            <person name="Nielsen M.R."/>
            <person name="Sondergaard T.E."/>
            <person name="Sorensen J.L."/>
            <person name="Fitzpatrick D.A."/>
            <person name="Frisvad J.C."/>
            <person name="Nielsen K.L."/>
        </authorList>
    </citation>
    <scope>NUCLEOTIDE SEQUENCE</scope>
    <source>
        <strain evidence="16">IBT 12815</strain>
    </source>
</reference>